<dbReference type="OrthoDB" id="622550at2"/>
<gene>
    <name evidence="2" type="ORF">Pan241w_33200</name>
</gene>
<dbReference type="EMBL" id="CP036269">
    <property type="protein sequence ID" value="QDT43220.1"/>
    <property type="molecule type" value="Genomic_DNA"/>
</dbReference>
<dbReference type="Proteomes" id="UP000317171">
    <property type="component" value="Chromosome"/>
</dbReference>
<proteinExistence type="predicted"/>
<accession>A0A517RH80</accession>
<name>A0A517RH80_9PLAN</name>
<keyword evidence="3" id="KW-1185">Reference proteome</keyword>
<evidence type="ECO:0000313" key="3">
    <source>
        <dbReference type="Proteomes" id="UP000317171"/>
    </source>
</evidence>
<sequence length="455" mass="49704" precursor="true">MHQISRRLCLCLCLLFVVCLTGITCAEEEAFDVESNLRAGVAKVDITPAEVKQLEVVGHRRKVTGVRDPLRAGVLVLDDGQTKVAIVTLDLIGAYRELVELSRQQIEKATGIPAANIMVTASHNHSGPGFDAKSEWGQELILKLTNAAKQAAANMSPVTVGYGEDKIGFSINRRKVINGRAVVRLNEDGPNDPRVKVLRFDDGKSLTPKAVLMHAVCHPCFFTWGDKGSTPYPNGYPKMSADFPGEAQTFVEMCYGNQTSSLFLQGCAGDIRPNLPGYPYRCADEADIQWAGRDLGSAVVRSLSRSMIREELTNREKFYQIRVANTVVSLPGKAGRIDAELQAIKIGPYLLLTMPGEPMVEYGMKLEADIADRAIPIIVGYANGYIGYIATADSYKVGGYEPTRSKLTPEAEAIILTELSELADQVIGDVFESFSKHPKDVEKREAAEKARVGKP</sequence>
<dbReference type="AlphaFoldDB" id="A0A517RH80"/>
<keyword evidence="1" id="KW-0732">Signal</keyword>
<reference evidence="2 3" key="1">
    <citation type="submission" date="2019-02" db="EMBL/GenBank/DDBJ databases">
        <title>Deep-cultivation of Planctomycetes and their phenomic and genomic characterization uncovers novel biology.</title>
        <authorList>
            <person name="Wiegand S."/>
            <person name="Jogler M."/>
            <person name="Boedeker C."/>
            <person name="Pinto D."/>
            <person name="Vollmers J."/>
            <person name="Rivas-Marin E."/>
            <person name="Kohn T."/>
            <person name="Peeters S.H."/>
            <person name="Heuer A."/>
            <person name="Rast P."/>
            <person name="Oberbeckmann S."/>
            <person name="Bunk B."/>
            <person name="Jeske O."/>
            <person name="Meyerdierks A."/>
            <person name="Storesund J.E."/>
            <person name="Kallscheuer N."/>
            <person name="Luecker S."/>
            <person name="Lage O.M."/>
            <person name="Pohl T."/>
            <person name="Merkel B.J."/>
            <person name="Hornburger P."/>
            <person name="Mueller R.-W."/>
            <person name="Bruemmer F."/>
            <person name="Labrenz M."/>
            <person name="Spormann A.M."/>
            <person name="Op den Camp H."/>
            <person name="Overmann J."/>
            <person name="Amann R."/>
            <person name="Jetten M.S.M."/>
            <person name="Mascher T."/>
            <person name="Medema M.H."/>
            <person name="Devos D.P."/>
            <person name="Kaster A.-K."/>
            <person name="Ovreas L."/>
            <person name="Rohde M."/>
            <person name="Galperin M.Y."/>
            <person name="Jogler C."/>
        </authorList>
    </citation>
    <scope>NUCLEOTIDE SEQUENCE [LARGE SCALE GENOMIC DNA]</scope>
    <source>
        <strain evidence="2 3">Pan241w</strain>
    </source>
</reference>
<protein>
    <submittedName>
        <fullName evidence="2">Neutral/alkaline non-lysosomal ceramidase</fullName>
    </submittedName>
</protein>
<evidence type="ECO:0000313" key="2">
    <source>
        <dbReference type="EMBL" id="QDT43220.1"/>
    </source>
</evidence>
<evidence type="ECO:0000256" key="1">
    <source>
        <dbReference type="SAM" id="SignalP"/>
    </source>
</evidence>
<feature type="chain" id="PRO_5022112788" evidence="1">
    <location>
        <begin position="27"/>
        <end position="455"/>
    </location>
</feature>
<dbReference type="RefSeq" id="WP_145217717.1">
    <property type="nucleotide sequence ID" value="NZ_CP036269.1"/>
</dbReference>
<organism evidence="2 3">
    <name type="scientific">Gimesia alba</name>
    <dbReference type="NCBI Taxonomy" id="2527973"/>
    <lineage>
        <taxon>Bacteria</taxon>
        <taxon>Pseudomonadati</taxon>
        <taxon>Planctomycetota</taxon>
        <taxon>Planctomycetia</taxon>
        <taxon>Planctomycetales</taxon>
        <taxon>Planctomycetaceae</taxon>
        <taxon>Gimesia</taxon>
    </lineage>
</organism>
<dbReference type="KEGG" id="gaz:Pan241w_33200"/>
<feature type="signal peptide" evidence="1">
    <location>
        <begin position="1"/>
        <end position="26"/>
    </location>
</feature>